<feature type="transmembrane region" description="Helical" evidence="3">
    <location>
        <begin position="60"/>
        <end position="87"/>
    </location>
</feature>
<reference evidence="5" key="3">
    <citation type="submission" date="2025-09" db="UniProtKB">
        <authorList>
            <consortium name="Ensembl"/>
        </authorList>
    </citation>
    <scope>IDENTIFICATION</scope>
</reference>
<dbReference type="Ensembl" id="ENSSSUT00005014129.1">
    <property type="protein sequence ID" value="ENSSSUP00005012349.1"/>
    <property type="gene ID" value="ENSSSUG00005007951.1"/>
</dbReference>
<sequence>MNEAWKKLEKFFINDKILLDSETDERRRERERKREKERMNSSQPSTSQGTEKGCFPSQRYLWTVAGVSILLLSVCFITRCVVTYYSFQLCDEKKFQPYEDFKDFFCYRDGSGSLKNCCPSNWVHFQSSCYLFSTNTMSWASSVKNCSNLGAHLVVINTLEEQEFLFYAKPKRREFYIGLTDQVTEGRWQWVDGTPFTESLSFWDEGEPNNIVTVEDCATIRDSSNPRKNWNDVPCFFNMFRVCEMPEVKKL</sequence>
<reference evidence="5 6" key="1">
    <citation type="submission" date="2019-05" db="EMBL/GenBank/DDBJ databases">
        <title>A Chromosome-scale Meerkat (S. suricatta) Genome Assembly.</title>
        <authorList>
            <person name="Dudchenko O."/>
            <person name="Lieberman Aiden E."/>
            <person name="Tung J."/>
            <person name="Barreiro L.B."/>
            <person name="Clutton-Brock T.H."/>
        </authorList>
    </citation>
    <scope>NUCLEOTIDE SEQUENCE [LARGE SCALE GENOMIC DNA]</scope>
</reference>
<proteinExistence type="predicted"/>
<keyword evidence="3" id="KW-0472">Membrane</keyword>
<feature type="region of interest" description="Disordered" evidence="2">
    <location>
        <begin position="23"/>
        <end position="52"/>
    </location>
</feature>
<dbReference type="CDD" id="cd03590">
    <property type="entry name" value="CLECT_DC-SIGN_like"/>
    <property type="match status" value="1"/>
</dbReference>
<dbReference type="InterPro" id="IPR050111">
    <property type="entry name" value="C-type_lectin/snaclec_domain"/>
</dbReference>
<evidence type="ECO:0000259" key="4">
    <source>
        <dbReference type="PROSITE" id="PS50041"/>
    </source>
</evidence>
<keyword evidence="1" id="KW-0430">Lectin</keyword>
<reference evidence="5" key="2">
    <citation type="submission" date="2025-08" db="UniProtKB">
        <authorList>
            <consortium name="Ensembl"/>
        </authorList>
    </citation>
    <scope>IDENTIFICATION</scope>
</reference>
<feature type="compositionally biased region" description="Basic and acidic residues" evidence="2">
    <location>
        <begin position="23"/>
        <end position="39"/>
    </location>
</feature>
<organism evidence="5 6">
    <name type="scientific">Suricata suricatta</name>
    <name type="common">Meerkat</name>
    <dbReference type="NCBI Taxonomy" id="37032"/>
    <lineage>
        <taxon>Eukaryota</taxon>
        <taxon>Metazoa</taxon>
        <taxon>Chordata</taxon>
        <taxon>Craniata</taxon>
        <taxon>Vertebrata</taxon>
        <taxon>Euteleostomi</taxon>
        <taxon>Mammalia</taxon>
        <taxon>Eutheria</taxon>
        <taxon>Laurasiatheria</taxon>
        <taxon>Carnivora</taxon>
        <taxon>Feliformia</taxon>
        <taxon>Herpestidae</taxon>
        <taxon>Suricata</taxon>
    </lineage>
</organism>
<keyword evidence="3" id="KW-0812">Transmembrane</keyword>
<dbReference type="GO" id="GO:0030246">
    <property type="term" value="F:carbohydrate binding"/>
    <property type="evidence" value="ECO:0007669"/>
    <property type="project" value="UniProtKB-KW"/>
</dbReference>
<dbReference type="PANTHER" id="PTHR22803">
    <property type="entry name" value="MANNOSE, PHOSPHOLIPASE, LECTIN RECEPTOR RELATED"/>
    <property type="match status" value="1"/>
</dbReference>
<dbReference type="InterPro" id="IPR033989">
    <property type="entry name" value="CD209-like_CTLD"/>
</dbReference>
<dbReference type="SMART" id="SM00034">
    <property type="entry name" value="CLECT"/>
    <property type="match status" value="1"/>
</dbReference>
<accession>A0A673TTK7</accession>
<dbReference type="Gene3D" id="3.10.100.10">
    <property type="entry name" value="Mannose-Binding Protein A, subunit A"/>
    <property type="match status" value="1"/>
</dbReference>
<gene>
    <name evidence="5" type="primary">CLEC4E</name>
</gene>
<dbReference type="InterPro" id="IPR016187">
    <property type="entry name" value="CTDL_fold"/>
</dbReference>
<name>A0A673TTK7_SURSU</name>
<evidence type="ECO:0000256" key="2">
    <source>
        <dbReference type="SAM" id="MobiDB-lite"/>
    </source>
</evidence>
<evidence type="ECO:0000313" key="6">
    <source>
        <dbReference type="Proteomes" id="UP000472268"/>
    </source>
</evidence>
<keyword evidence="6" id="KW-1185">Reference proteome</keyword>
<dbReference type="AlphaFoldDB" id="A0A673TTK7"/>
<evidence type="ECO:0000313" key="5">
    <source>
        <dbReference type="Ensembl" id="ENSSSUP00005012349.1"/>
    </source>
</evidence>
<feature type="compositionally biased region" description="Polar residues" evidence="2">
    <location>
        <begin position="40"/>
        <end position="50"/>
    </location>
</feature>
<protein>
    <submittedName>
        <fullName evidence="5">C-type lectin domain family 4 member E</fullName>
    </submittedName>
</protein>
<dbReference type="InterPro" id="IPR001304">
    <property type="entry name" value="C-type_lectin-like"/>
</dbReference>
<dbReference type="SUPFAM" id="SSF56436">
    <property type="entry name" value="C-type lectin-like"/>
    <property type="match status" value="1"/>
</dbReference>
<evidence type="ECO:0000256" key="1">
    <source>
        <dbReference type="ARBA" id="ARBA00022734"/>
    </source>
</evidence>
<evidence type="ECO:0000256" key="3">
    <source>
        <dbReference type="SAM" id="Phobius"/>
    </source>
</evidence>
<dbReference type="OMA" id="CPLNWEH"/>
<dbReference type="InterPro" id="IPR016186">
    <property type="entry name" value="C-type_lectin-like/link_sf"/>
</dbReference>
<dbReference type="PROSITE" id="PS50041">
    <property type="entry name" value="C_TYPE_LECTIN_2"/>
    <property type="match status" value="1"/>
</dbReference>
<dbReference type="Proteomes" id="UP000472268">
    <property type="component" value="Chromosome 10"/>
</dbReference>
<keyword evidence="3" id="KW-1133">Transmembrane helix</keyword>
<dbReference type="Pfam" id="PF00059">
    <property type="entry name" value="Lectin_C"/>
    <property type="match status" value="1"/>
</dbReference>
<feature type="domain" description="C-type lectin" evidence="4">
    <location>
        <begin position="125"/>
        <end position="244"/>
    </location>
</feature>